<gene>
    <name evidence="16" type="ORF">CWE24_03950</name>
</gene>
<dbReference type="Proteomes" id="UP000286985">
    <property type="component" value="Unassembled WGS sequence"/>
</dbReference>
<evidence type="ECO:0000256" key="9">
    <source>
        <dbReference type="ARBA" id="ARBA00074363"/>
    </source>
</evidence>
<keyword evidence="6 11" id="KW-0067">ATP-binding</keyword>
<dbReference type="InterPro" id="IPR011545">
    <property type="entry name" value="DEAD/DEAH_box_helicase_dom"/>
</dbReference>
<feature type="domain" description="DEAD-box RNA helicase Q" evidence="15">
    <location>
        <begin position="1"/>
        <end position="29"/>
    </location>
</feature>
<evidence type="ECO:0000313" key="16">
    <source>
        <dbReference type="EMBL" id="RUO49646.1"/>
    </source>
</evidence>
<evidence type="ECO:0000256" key="4">
    <source>
        <dbReference type="ARBA" id="ARBA00022801"/>
    </source>
</evidence>
<evidence type="ECO:0000256" key="7">
    <source>
        <dbReference type="ARBA" id="ARBA00038437"/>
    </source>
</evidence>
<evidence type="ECO:0000256" key="10">
    <source>
        <dbReference type="PROSITE-ProRule" id="PRU00552"/>
    </source>
</evidence>
<reference evidence="17" key="1">
    <citation type="journal article" date="2018" name="Front. Microbiol.">
        <title>Genome-Based Analysis Reveals the Taxonomy and Diversity of the Family Idiomarinaceae.</title>
        <authorList>
            <person name="Liu Y."/>
            <person name="Lai Q."/>
            <person name="Shao Z."/>
        </authorList>
    </citation>
    <scope>NUCLEOTIDE SEQUENCE [LARGE SCALE GENOMIC DNA]</scope>
    <source>
        <strain evidence="17">908033</strain>
    </source>
</reference>
<keyword evidence="2" id="KW-0963">Cytoplasm</keyword>
<comment type="similarity">
    <text evidence="7 11">Belongs to the DEAD box helicase family.</text>
</comment>
<accession>A0A432XLS4</accession>
<dbReference type="GO" id="GO:0009266">
    <property type="term" value="P:response to temperature stimulus"/>
    <property type="evidence" value="ECO:0007669"/>
    <property type="project" value="UniProtKB-ARBA"/>
</dbReference>
<feature type="region of interest" description="Disordered" evidence="12">
    <location>
        <begin position="373"/>
        <end position="442"/>
    </location>
</feature>
<evidence type="ECO:0000313" key="17">
    <source>
        <dbReference type="Proteomes" id="UP000286985"/>
    </source>
</evidence>
<evidence type="ECO:0000256" key="11">
    <source>
        <dbReference type="RuleBase" id="RU000492"/>
    </source>
</evidence>
<dbReference type="GO" id="GO:0003676">
    <property type="term" value="F:nucleic acid binding"/>
    <property type="evidence" value="ECO:0007669"/>
    <property type="project" value="InterPro"/>
</dbReference>
<dbReference type="Pfam" id="PF00271">
    <property type="entry name" value="Helicase_C"/>
    <property type="match status" value="1"/>
</dbReference>
<dbReference type="GO" id="GO:0016787">
    <property type="term" value="F:hydrolase activity"/>
    <property type="evidence" value="ECO:0007669"/>
    <property type="project" value="UniProtKB-KW"/>
</dbReference>
<dbReference type="EMBL" id="PIPU01000001">
    <property type="protein sequence ID" value="RUO49646.1"/>
    <property type="molecule type" value="Genomic_DNA"/>
</dbReference>
<dbReference type="PANTHER" id="PTHR47959">
    <property type="entry name" value="ATP-DEPENDENT RNA HELICASE RHLE-RELATED"/>
    <property type="match status" value="1"/>
</dbReference>
<dbReference type="InterPro" id="IPR044742">
    <property type="entry name" value="DEAD/DEAH_RhlB"/>
</dbReference>
<keyword evidence="3 11" id="KW-0547">Nucleotide-binding</keyword>
<dbReference type="PROSITE" id="PS51192">
    <property type="entry name" value="HELICASE_ATP_BIND_1"/>
    <property type="match status" value="1"/>
</dbReference>
<proteinExistence type="inferred from homology"/>
<dbReference type="InterPro" id="IPR014001">
    <property type="entry name" value="Helicase_ATP-bd"/>
</dbReference>
<feature type="compositionally biased region" description="Basic residues" evidence="12">
    <location>
        <begin position="388"/>
        <end position="397"/>
    </location>
</feature>
<organism evidence="16 17">
    <name type="scientific">Pseudidiomarina donghaiensis</name>
    <dbReference type="NCBI Taxonomy" id="519452"/>
    <lineage>
        <taxon>Bacteria</taxon>
        <taxon>Pseudomonadati</taxon>
        <taxon>Pseudomonadota</taxon>
        <taxon>Gammaproteobacteria</taxon>
        <taxon>Alteromonadales</taxon>
        <taxon>Idiomarinaceae</taxon>
        <taxon>Pseudidiomarina</taxon>
    </lineage>
</organism>
<keyword evidence="4 11" id="KW-0378">Hydrolase</keyword>
<dbReference type="InterPro" id="IPR014014">
    <property type="entry name" value="RNA_helicase_DEAD_Q_motif"/>
</dbReference>
<dbReference type="FunFam" id="3.40.50.300:FF:000108">
    <property type="entry name" value="ATP-dependent RNA helicase RhlE"/>
    <property type="match status" value="1"/>
</dbReference>
<feature type="domain" description="Helicase C-terminal" evidence="14">
    <location>
        <begin position="233"/>
        <end position="378"/>
    </location>
</feature>
<dbReference type="STRING" id="519452.SAMN04488139_0928"/>
<comment type="catalytic activity">
    <reaction evidence="8">
        <text>ATP + H2O = ADP + phosphate + H(+)</text>
        <dbReference type="Rhea" id="RHEA:13065"/>
        <dbReference type="ChEBI" id="CHEBI:15377"/>
        <dbReference type="ChEBI" id="CHEBI:15378"/>
        <dbReference type="ChEBI" id="CHEBI:30616"/>
        <dbReference type="ChEBI" id="CHEBI:43474"/>
        <dbReference type="ChEBI" id="CHEBI:456216"/>
        <dbReference type="EC" id="3.6.4.13"/>
    </reaction>
</comment>
<evidence type="ECO:0000256" key="2">
    <source>
        <dbReference type="ARBA" id="ARBA00022490"/>
    </source>
</evidence>
<dbReference type="GO" id="GO:0003724">
    <property type="term" value="F:RNA helicase activity"/>
    <property type="evidence" value="ECO:0007669"/>
    <property type="project" value="UniProtKB-EC"/>
</dbReference>
<dbReference type="InterPro" id="IPR000629">
    <property type="entry name" value="RNA-helicase_DEAD-box_CS"/>
</dbReference>
<evidence type="ECO:0000256" key="5">
    <source>
        <dbReference type="ARBA" id="ARBA00022806"/>
    </source>
</evidence>
<dbReference type="PROSITE" id="PS00039">
    <property type="entry name" value="DEAD_ATP_HELICASE"/>
    <property type="match status" value="1"/>
</dbReference>
<dbReference type="GO" id="GO:0005524">
    <property type="term" value="F:ATP binding"/>
    <property type="evidence" value="ECO:0007669"/>
    <property type="project" value="UniProtKB-KW"/>
</dbReference>
<evidence type="ECO:0000259" key="14">
    <source>
        <dbReference type="PROSITE" id="PS51194"/>
    </source>
</evidence>
<comment type="caution">
    <text evidence="16">The sequence shown here is derived from an EMBL/GenBank/DDBJ whole genome shotgun (WGS) entry which is preliminary data.</text>
</comment>
<dbReference type="PROSITE" id="PS51195">
    <property type="entry name" value="Q_MOTIF"/>
    <property type="match status" value="1"/>
</dbReference>
<dbReference type="SMART" id="SM00490">
    <property type="entry name" value="HELICc"/>
    <property type="match status" value="1"/>
</dbReference>
<dbReference type="CDD" id="cd18787">
    <property type="entry name" value="SF2_C_DEAD"/>
    <property type="match status" value="1"/>
</dbReference>
<evidence type="ECO:0000256" key="6">
    <source>
        <dbReference type="ARBA" id="ARBA00022840"/>
    </source>
</evidence>
<evidence type="ECO:0000256" key="3">
    <source>
        <dbReference type="ARBA" id="ARBA00022741"/>
    </source>
</evidence>
<dbReference type="GO" id="GO:0042255">
    <property type="term" value="P:ribosome assembly"/>
    <property type="evidence" value="ECO:0007669"/>
    <property type="project" value="UniProtKB-ARBA"/>
</dbReference>
<evidence type="ECO:0000256" key="8">
    <source>
        <dbReference type="ARBA" id="ARBA00047984"/>
    </source>
</evidence>
<feature type="domain" description="Helicase ATP-binding" evidence="13">
    <location>
        <begin position="32"/>
        <end position="206"/>
    </location>
</feature>
<dbReference type="InterPro" id="IPR027417">
    <property type="entry name" value="P-loop_NTPase"/>
</dbReference>
<dbReference type="EC" id="3.6.4.13" evidence="1"/>
<sequence length="442" mass="48179">MTFSELGLCPEILTALTRQGYTEPTPIQAQAIPAVLAGKDVMAAAQTGTGKTAGFTLPILEMLKDNERATANTARVLILTPTRELAAQVGESVMNYGAGLPMNYAVVFGGVKINPQMMKLRKGVDILVATPGRLLDLYQQNAIRFPKLEMLVLDEADRMLDMGFIHDIKKIIKLLPAKRQTLMFSATFSNDIRALAKGLVNDPVEISVAPPNATAERIDQIMYAADKTQKPRMLMQILRNLNLPQVIVFSRTKHGANRLVKQLDGDGFLAAAIHGNKSQGARTKALADFKAGKVQVLVATDIAARGLDIEKLPYVINYDLPQVPEDYVHRIGRTGRAGQVGHAISLVMDEEFRTLKAIERLIGQPIERHKLEGFADVELTGKTPPPKKTPRPPRAGRKPQGGGNKPSGNKPSGNKPSGNKPSGDGKRRDGSRKNNNRNRGRD</sequence>
<dbReference type="InterPro" id="IPR050079">
    <property type="entry name" value="DEAD_box_RNA_helicase"/>
</dbReference>
<evidence type="ECO:0000256" key="1">
    <source>
        <dbReference type="ARBA" id="ARBA00012552"/>
    </source>
</evidence>
<dbReference type="Gene3D" id="3.40.50.300">
    <property type="entry name" value="P-loop containing nucleotide triphosphate hydrolases"/>
    <property type="match status" value="2"/>
</dbReference>
<dbReference type="PROSITE" id="PS51194">
    <property type="entry name" value="HELICASE_CTER"/>
    <property type="match status" value="1"/>
</dbReference>
<protein>
    <recommendedName>
        <fullName evidence="9">DEAD-box ATP-dependent RNA helicase RhpA</fullName>
        <ecNumber evidence="1">3.6.4.13</ecNumber>
    </recommendedName>
</protein>
<evidence type="ECO:0000256" key="12">
    <source>
        <dbReference type="SAM" id="MobiDB-lite"/>
    </source>
</evidence>
<dbReference type="SMART" id="SM00487">
    <property type="entry name" value="DEXDc"/>
    <property type="match status" value="1"/>
</dbReference>
<dbReference type="InterPro" id="IPR001650">
    <property type="entry name" value="Helicase_C-like"/>
</dbReference>
<evidence type="ECO:0000259" key="13">
    <source>
        <dbReference type="PROSITE" id="PS51192"/>
    </source>
</evidence>
<evidence type="ECO:0000259" key="15">
    <source>
        <dbReference type="PROSITE" id="PS51195"/>
    </source>
</evidence>
<dbReference type="GO" id="GO:0005829">
    <property type="term" value="C:cytosol"/>
    <property type="evidence" value="ECO:0007669"/>
    <property type="project" value="TreeGrafter"/>
</dbReference>
<feature type="compositionally biased region" description="Polar residues" evidence="12">
    <location>
        <begin position="406"/>
        <end position="420"/>
    </location>
</feature>
<dbReference type="OrthoDB" id="6232645at2"/>
<keyword evidence="5 11" id="KW-0347">Helicase</keyword>
<dbReference type="CDD" id="cd00268">
    <property type="entry name" value="DEADc"/>
    <property type="match status" value="1"/>
</dbReference>
<dbReference type="SUPFAM" id="SSF52540">
    <property type="entry name" value="P-loop containing nucleoside triphosphate hydrolases"/>
    <property type="match status" value="1"/>
</dbReference>
<dbReference type="RefSeq" id="WP_092838155.1">
    <property type="nucleotide sequence ID" value="NZ_FPCF01000001.1"/>
</dbReference>
<feature type="compositionally biased region" description="Basic and acidic residues" evidence="12">
    <location>
        <begin position="423"/>
        <end position="432"/>
    </location>
</feature>
<keyword evidence="17" id="KW-1185">Reference proteome</keyword>
<dbReference type="Pfam" id="PF00270">
    <property type="entry name" value="DEAD"/>
    <property type="match status" value="1"/>
</dbReference>
<name>A0A432XLS4_9GAMM</name>
<feature type="short sequence motif" description="Q motif" evidence="10">
    <location>
        <begin position="1"/>
        <end position="29"/>
    </location>
</feature>
<dbReference type="PANTHER" id="PTHR47959:SF13">
    <property type="entry name" value="ATP-DEPENDENT RNA HELICASE RHLE"/>
    <property type="match status" value="1"/>
</dbReference>
<dbReference type="FunFam" id="3.40.50.300:FF:000468">
    <property type="entry name" value="ATP-dependent RNA helicase RhlE"/>
    <property type="match status" value="1"/>
</dbReference>
<dbReference type="AlphaFoldDB" id="A0A432XLS4"/>